<sequence length="376" mass="42615">MVESISDSQPFDLMTADGVKFYLFQTSYRAANVTLLTDGFTNFTYRVKLETPFLDPSLSTLISTIILKHAEPYIATNKAFPLAVERQGFEVLASRQIPTIVSSFSGVSLPKVYYEDTDNRVIIMYDCGESCIILKDYLKFHSVPLETARRIGNSLGRFIGELHVASHQNQPADSPGVLLKHKFEKVLQEPDVFDFFYGVIKRDLPRTTEHYDKIIALLDNMYDKTKFSNEVLVMGDFWTGNMLIHGDSLEHLSVIDWETARSSLAGLDVSRLLAEVYTISRFHPSSLSAINELISTFIASYKLVVTSETNIHDFDKIVKIIAFNVGVYLIVTILMAKPGWRSDEEAREIVSKGISFLFNAENERWLWESFIGGLCR</sequence>
<evidence type="ECO:0000313" key="3">
    <source>
        <dbReference type="Proteomes" id="UP001050691"/>
    </source>
</evidence>
<feature type="domain" description="Aminoglycoside phosphotransferase" evidence="1">
    <location>
        <begin position="107"/>
        <end position="275"/>
    </location>
</feature>
<gene>
    <name evidence="2" type="ORF">Clacol_004305</name>
</gene>
<dbReference type="Gene3D" id="3.30.200.20">
    <property type="entry name" value="Phosphorylase Kinase, domain 1"/>
    <property type="match status" value="1"/>
</dbReference>
<reference evidence="2" key="1">
    <citation type="submission" date="2021-10" db="EMBL/GenBank/DDBJ databases">
        <title>De novo Genome Assembly of Clathrus columnatus (Basidiomycota, Fungi) Using Illumina and Nanopore Sequence Data.</title>
        <authorList>
            <person name="Ogiso-Tanaka E."/>
            <person name="Itagaki H."/>
            <person name="Hosoya T."/>
            <person name="Hosaka K."/>
        </authorList>
    </citation>
    <scope>NUCLEOTIDE SEQUENCE</scope>
    <source>
        <strain evidence="2">MO-923</strain>
    </source>
</reference>
<dbReference type="InterPro" id="IPR002575">
    <property type="entry name" value="Aminoglycoside_PTrfase"/>
</dbReference>
<dbReference type="InterPro" id="IPR011009">
    <property type="entry name" value="Kinase-like_dom_sf"/>
</dbReference>
<comment type="caution">
    <text evidence="2">The sequence shown here is derived from an EMBL/GenBank/DDBJ whole genome shotgun (WGS) entry which is preliminary data.</text>
</comment>
<evidence type="ECO:0000313" key="2">
    <source>
        <dbReference type="EMBL" id="GJJ10079.1"/>
    </source>
</evidence>
<dbReference type="Gene3D" id="3.90.1200.10">
    <property type="match status" value="1"/>
</dbReference>
<accession>A0AAV5A630</accession>
<dbReference type="AlphaFoldDB" id="A0AAV5A630"/>
<name>A0AAV5A630_9AGAM</name>
<dbReference type="Proteomes" id="UP001050691">
    <property type="component" value="Unassembled WGS sequence"/>
</dbReference>
<dbReference type="SUPFAM" id="SSF56112">
    <property type="entry name" value="Protein kinase-like (PK-like)"/>
    <property type="match status" value="1"/>
</dbReference>
<protein>
    <recommendedName>
        <fullName evidence="1">Aminoglycoside phosphotransferase domain-containing protein</fullName>
    </recommendedName>
</protein>
<proteinExistence type="predicted"/>
<keyword evidence="3" id="KW-1185">Reference proteome</keyword>
<evidence type="ECO:0000259" key="1">
    <source>
        <dbReference type="Pfam" id="PF01636"/>
    </source>
</evidence>
<organism evidence="2 3">
    <name type="scientific">Clathrus columnatus</name>
    <dbReference type="NCBI Taxonomy" id="1419009"/>
    <lineage>
        <taxon>Eukaryota</taxon>
        <taxon>Fungi</taxon>
        <taxon>Dikarya</taxon>
        <taxon>Basidiomycota</taxon>
        <taxon>Agaricomycotina</taxon>
        <taxon>Agaricomycetes</taxon>
        <taxon>Phallomycetidae</taxon>
        <taxon>Phallales</taxon>
        <taxon>Clathraceae</taxon>
        <taxon>Clathrus</taxon>
    </lineage>
</organism>
<dbReference type="Pfam" id="PF01636">
    <property type="entry name" value="APH"/>
    <property type="match status" value="1"/>
</dbReference>
<dbReference type="EMBL" id="BPWL01000005">
    <property type="protein sequence ID" value="GJJ10079.1"/>
    <property type="molecule type" value="Genomic_DNA"/>
</dbReference>